<dbReference type="InterPro" id="IPR010056">
    <property type="entry name" value="Phage_rep_org__N"/>
</dbReference>
<evidence type="ECO:0000313" key="4">
    <source>
        <dbReference type="Proteomes" id="UP000446866"/>
    </source>
</evidence>
<feature type="domain" description="Phage replisome organiser N-terminal" evidence="2">
    <location>
        <begin position="49"/>
        <end position="170"/>
    </location>
</feature>
<reference evidence="3 4" key="1">
    <citation type="submission" date="2018-08" db="EMBL/GenBank/DDBJ databases">
        <title>Murine metabolic-syndrome-specific gut microbial biobank.</title>
        <authorList>
            <person name="Liu C."/>
        </authorList>
    </citation>
    <scope>NUCLEOTIDE SEQUENCE [LARGE SCALE GENOMIC DNA]</scope>
    <source>
        <strain evidence="3 4">28</strain>
    </source>
</reference>
<sequence>MNMQIDALLNIQQRELGSRSGQAGAERWYLYMKMNDQCEGCSATKYWYFRFSKNFFNDIGIIKMESLIGGYEYLVILLKLYALSTEHGGVLSLPATPSGGLDVALLSEILRHKVLAVGSAIEYFIDHGFMKLVSEPETEQTYLHFPEVKYNTGQSSKDADRKRIERQKKTEAATLPEPAKESEKQGKDYGEFRNVFLTNEEYRKFSNRYENAKVVIEKLSIWKAKRNKSASSNDYAYLLSFAETDGILKQSEKEKQMITYERYKREALLGYPPPQDVRDILTEMQWKELNELAEKNFDKS</sequence>
<name>A0A845QGS1_9FIRM</name>
<comment type="caution">
    <text evidence="3">The sequence shown here is derived from an EMBL/GenBank/DDBJ whole genome shotgun (WGS) entry which is preliminary data.</text>
</comment>
<gene>
    <name evidence="3" type="ORF">D0435_02715</name>
</gene>
<evidence type="ECO:0000313" key="3">
    <source>
        <dbReference type="EMBL" id="NBH60584.1"/>
    </source>
</evidence>
<organism evidence="3 4">
    <name type="scientific">Anaerotruncus colihominis</name>
    <dbReference type="NCBI Taxonomy" id="169435"/>
    <lineage>
        <taxon>Bacteria</taxon>
        <taxon>Bacillati</taxon>
        <taxon>Bacillota</taxon>
        <taxon>Clostridia</taxon>
        <taxon>Eubacteriales</taxon>
        <taxon>Oscillospiraceae</taxon>
        <taxon>Anaerotruncus</taxon>
    </lineage>
</organism>
<feature type="compositionally biased region" description="Basic and acidic residues" evidence="1">
    <location>
        <begin position="157"/>
        <end position="171"/>
    </location>
</feature>
<proteinExistence type="predicted"/>
<feature type="region of interest" description="Disordered" evidence="1">
    <location>
        <begin position="153"/>
        <end position="185"/>
    </location>
</feature>
<evidence type="ECO:0000256" key="1">
    <source>
        <dbReference type="SAM" id="MobiDB-lite"/>
    </source>
</evidence>
<accession>A0A845QGS1</accession>
<dbReference type="EMBL" id="QXWK01000003">
    <property type="protein sequence ID" value="NBH60584.1"/>
    <property type="molecule type" value="Genomic_DNA"/>
</dbReference>
<keyword evidence="4" id="KW-1185">Reference proteome</keyword>
<dbReference type="AlphaFoldDB" id="A0A845QGS1"/>
<evidence type="ECO:0000259" key="2">
    <source>
        <dbReference type="Pfam" id="PF09681"/>
    </source>
</evidence>
<dbReference type="Pfam" id="PF09681">
    <property type="entry name" value="Phage_rep_org_N"/>
    <property type="match status" value="1"/>
</dbReference>
<dbReference type="Proteomes" id="UP000446866">
    <property type="component" value="Unassembled WGS sequence"/>
</dbReference>
<protein>
    <recommendedName>
        <fullName evidence="2">Phage replisome organiser N-terminal domain-containing protein</fullName>
    </recommendedName>
</protein>